<evidence type="ECO:0000259" key="11">
    <source>
        <dbReference type="PROSITE" id="PS51352"/>
    </source>
</evidence>
<comment type="catalytic activity">
    <reaction evidence="8">
        <text>2 R'C(R)SH + O2 = R'C(R)S-S(R)CR' + H2O2</text>
        <dbReference type="Rhea" id="RHEA:17357"/>
        <dbReference type="ChEBI" id="CHEBI:15379"/>
        <dbReference type="ChEBI" id="CHEBI:16240"/>
        <dbReference type="ChEBI" id="CHEBI:16520"/>
        <dbReference type="ChEBI" id="CHEBI:17412"/>
        <dbReference type="EC" id="1.8.3.2"/>
    </reaction>
</comment>
<dbReference type="InterPro" id="IPR017937">
    <property type="entry name" value="Thioredoxin_CS"/>
</dbReference>
<dbReference type="InterPro" id="IPR017905">
    <property type="entry name" value="ERV/ALR_sulphydryl_oxidase"/>
</dbReference>
<dbReference type="GO" id="GO:0016971">
    <property type="term" value="F:flavin-dependent sulfhydryl oxidase activity"/>
    <property type="evidence" value="ECO:0007669"/>
    <property type="project" value="InterPro"/>
</dbReference>
<dbReference type="GO" id="GO:0003756">
    <property type="term" value="F:protein disulfide isomerase activity"/>
    <property type="evidence" value="ECO:0007669"/>
    <property type="project" value="TreeGrafter"/>
</dbReference>
<organism evidence="12">
    <name type="scientific">Albugo laibachii Nc14</name>
    <dbReference type="NCBI Taxonomy" id="890382"/>
    <lineage>
        <taxon>Eukaryota</taxon>
        <taxon>Sar</taxon>
        <taxon>Stramenopiles</taxon>
        <taxon>Oomycota</taxon>
        <taxon>Peronosporomycetes</taxon>
        <taxon>Albuginales</taxon>
        <taxon>Albuginaceae</taxon>
        <taxon>Albugo</taxon>
    </lineage>
</organism>
<feature type="domain" description="Thioredoxin" evidence="11">
    <location>
        <begin position="9"/>
        <end position="133"/>
    </location>
</feature>
<keyword evidence="5 8" id="KW-0560">Oxidoreductase</keyword>
<dbReference type="PROSITE" id="PS51324">
    <property type="entry name" value="ERV_ALR"/>
    <property type="match status" value="1"/>
</dbReference>
<evidence type="ECO:0000313" key="12">
    <source>
        <dbReference type="EMBL" id="CCA19181.1"/>
    </source>
</evidence>
<evidence type="ECO:0000256" key="2">
    <source>
        <dbReference type="ARBA" id="ARBA00022630"/>
    </source>
</evidence>
<dbReference type="GO" id="GO:0005615">
    <property type="term" value="C:extracellular space"/>
    <property type="evidence" value="ECO:0007669"/>
    <property type="project" value="TreeGrafter"/>
</dbReference>
<keyword evidence="6" id="KW-1015">Disulfide bond</keyword>
<sequence length="492" mass="55533">MKYVNAILLVINFHASSAFFQASKSIHTLDTASYNTLVRQTSTVWLVDFYAPWCPHCRHFAPQYEKVARAFASSNIKIGAVDCVQESSICDDEKIDRYPSIQLLQVHRGTAEPRIFQMRRFSDFRDVIDWVVEQCVKDGIDTGAVNYAIPSGNLDDGGAEGGNQTAIVPLEDSIQLKYARLCEAGATALYTLENSIFLGSSSLSTETYEAALNWMEALAASFPLEQNRAALGKLLTQYKTRSTWVKSAWRKIFFAWRAEAKATMFPLGIFDLVKEGTKGDGSASIQQKSDGKRWRNCQTFTCGLWTLFHSMTVGVRYKDCKLRPSQVAVAIHTFIEHFFGCEECVEHFLKENPPAVMSQLQKSDDDGGEASIIWLWDMHNAVNERTEKAFWPPSSVCKTCYIETDEVSKVNETSVVSYMVASYQQLEGDVWSLRYNVEGVGGAVRGSISKRVRHYLLLLSAVIFLLWVVYLLLRSRRHNALHFLKSNRTHIA</sequence>
<evidence type="ECO:0000259" key="10">
    <source>
        <dbReference type="PROSITE" id="PS51324"/>
    </source>
</evidence>
<keyword evidence="4 8" id="KW-0274">FAD</keyword>
<dbReference type="EC" id="1.8.3.2" evidence="8"/>
<dbReference type="HOGENOM" id="CLU_556081_0_0_1"/>
<dbReference type="InterPro" id="IPR036774">
    <property type="entry name" value="ERV/ALR_sulphydryl_oxid_sf"/>
</dbReference>
<feature type="chain" id="PRO_5003259728" description="Sulfhydryl oxidase" evidence="9">
    <location>
        <begin position="19"/>
        <end position="492"/>
    </location>
</feature>
<dbReference type="Gene3D" id="3.40.30.10">
    <property type="entry name" value="Glutaredoxin"/>
    <property type="match status" value="1"/>
</dbReference>
<dbReference type="Pfam" id="PF00085">
    <property type="entry name" value="Thioredoxin"/>
    <property type="match status" value="1"/>
</dbReference>
<evidence type="ECO:0000256" key="3">
    <source>
        <dbReference type="ARBA" id="ARBA00022729"/>
    </source>
</evidence>
<dbReference type="PROSITE" id="PS00194">
    <property type="entry name" value="THIOREDOXIN_1"/>
    <property type="match status" value="1"/>
</dbReference>
<name>F0WDA9_9STRA</name>
<feature type="transmembrane region" description="Helical" evidence="8">
    <location>
        <begin position="455"/>
        <end position="473"/>
    </location>
</feature>
<keyword evidence="8" id="KW-1133">Transmembrane helix</keyword>
<evidence type="ECO:0000256" key="8">
    <source>
        <dbReference type="RuleBase" id="RU371123"/>
    </source>
</evidence>
<dbReference type="Gene3D" id="1.20.120.310">
    <property type="entry name" value="ERV/ALR sulfhydryl oxidase domain"/>
    <property type="match status" value="1"/>
</dbReference>
<keyword evidence="7" id="KW-0325">Glycoprotein</keyword>
<dbReference type="InterPro" id="IPR036249">
    <property type="entry name" value="Thioredoxin-like_sf"/>
</dbReference>
<evidence type="ECO:0000256" key="5">
    <source>
        <dbReference type="ARBA" id="ARBA00023002"/>
    </source>
</evidence>
<gene>
    <name evidence="12" type="primary">AlNc14C65G4629</name>
    <name evidence="12" type="ORF">ALNC14_053240</name>
</gene>
<dbReference type="SUPFAM" id="SSF69000">
    <property type="entry name" value="FAD-dependent thiol oxidase"/>
    <property type="match status" value="1"/>
</dbReference>
<dbReference type="GO" id="GO:0000139">
    <property type="term" value="C:Golgi membrane"/>
    <property type="evidence" value="ECO:0007669"/>
    <property type="project" value="TreeGrafter"/>
</dbReference>
<proteinExistence type="predicted"/>
<comment type="cofactor">
    <cofactor evidence="1 8">
        <name>FAD</name>
        <dbReference type="ChEBI" id="CHEBI:57692"/>
    </cofactor>
</comment>
<keyword evidence="8" id="KW-0472">Membrane</keyword>
<dbReference type="Pfam" id="PF04777">
    <property type="entry name" value="Evr1_Alr"/>
    <property type="match status" value="1"/>
</dbReference>
<keyword evidence="3 9" id="KW-0732">Signal</keyword>
<dbReference type="InterPro" id="IPR013766">
    <property type="entry name" value="Thioredoxin_domain"/>
</dbReference>
<dbReference type="AlphaFoldDB" id="F0WDA9"/>
<dbReference type="GO" id="GO:0006457">
    <property type="term" value="P:protein folding"/>
    <property type="evidence" value="ECO:0007669"/>
    <property type="project" value="TreeGrafter"/>
</dbReference>
<reference evidence="12" key="2">
    <citation type="submission" date="2011-02" db="EMBL/GenBank/DDBJ databases">
        <authorList>
            <person name="MacLean D."/>
        </authorList>
    </citation>
    <scope>NUCLEOTIDE SEQUENCE</scope>
</reference>
<feature type="signal peptide" evidence="9">
    <location>
        <begin position="1"/>
        <end position="18"/>
    </location>
</feature>
<keyword evidence="8" id="KW-0812">Transmembrane</keyword>
<dbReference type="PROSITE" id="PS51352">
    <property type="entry name" value="THIOREDOXIN_2"/>
    <property type="match status" value="1"/>
</dbReference>
<dbReference type="SUPFAM" id="SSF52833">
    <property type="entry name" value="Thioredoxin-like"/>
    <property type="match status" value="1"/>
</dbReference>
<evidence type="ECO:0000256" key="7">
    <source>
        <dbReference type="ARBA" id="ARBA00023180"/>
    </source>
</evidence>
<keyword evidence="2 8" id="KW-0285">Flavoprotein</keyword>
<dbReference type="CDD" id="cd02961">
    <property type="entry name" value="PDI_a_family"/>
    <property type="match status" value="1"/>
</dbReference>
<evidence type="ECO:0000256" key="6">
    <source>
        <dbReference type="ARBA" id="ARBA00023157"/>
    </source>
</evidence>
<dbReference type="EMBL" id="FR824110">
    <property type="protein sequence ID" value="CCA19181.1"/>
    <property type="molecule type" value="Genomic_DNA"/>
</dbReference>
<accession>F0WDA9</accession>
<dbReference type="PANTHER" id="PTHR22897:SF8">
    <property type="entry name" value="SULFHYDRYL OXIDASE"/>
    <property type="match status" value="1"/>
</dbReference>
<dbReference type="PANTHER" id="PTHR22897">
    <property type="entry name" value="QUIESCIN Q6-RELATED SULFHYDRYL OXIDASE"/>
    <property type="match status" value="1"/>
</dbReference>
<feature type="domain" description="ERV/ALR sulfhydryl oxidase" evidence="10">
    <location>
        <begin position="289"/>
        <end position="401"/>
    </location>
</feature>
<evidence type="ECO:0000256" key="9">
    <source>
        <dbReference type="SAM" id="SignalP"/>
    </source>
</evidence>
<protein>
    <recommendedName>
        <fullName evidence="8">Sulfhydryl oxidase</fullName>
        <ecNumber evidence="8">1.8.3.2</ecNumber>
    </recommendedName>
</protein>
<evidence type="ECO:0000256" key="1">
    <source>
        <dbReference type="ARBA" id="ARBA00001974"/>
    </source>
</evidence>
<dbReference type="InterPro" id="IPR039798">
    <property type="entry name" value="Sulfhydryl_oxidase"/>
</dbReference>
<evidence type="ECO:0000256" key="4">
    <source>
        <dbReference type="ARBA" id="ARBA00022827"/>
    </source>
</evidence>
<reference evidence="12" key="1">
    <citation type="journal article" date="2011" name="PLoS Biol.">
        <title>Gene gain and loss during evolution of obligate parasitism in the white rust pathogen of Arabidopsis thaliana.</title>
        <authorList>
            <person name="Kemen E."/>
            <person name="Gardiner A."/>
            <person name="Schultz-Larsen T."/>
            <person name="Kemen A.C."/>
            <person name="Balmuth A.L."/>
            <person name="Robert-Seilaniantz A."/>
            <person name="Bailey K."/>
            <person name="Holub E."/>
            <person name="Studholme D.J."/>
            <person name="Maclean D."/>
            <person name="Jones J.D."/>
        </authorList>
    </citation>
    <scope>NUCLEOTIDE SEQUENCE</scope>
</reference>